<gene>
    <name evidence="1" type="ORF">SPIL2461_LOCUS16436</name>
</gene>
<evidence type="ECO:0000313" key="1">
    <source>
        <dbReference type="EMBL" id="CAE7627596.1"/>
    </source>
</evidence>
<comment type="caution">
    <text evidence="1">The sequence shown here is derived from an EMBL/GenBank/DDBJ whole genome shotgun (WGS) entry which is preliminary data.</text>
</comment>
<dbReference type="OrthoDB" id="438643at2759"/>
<sequence length="134" mass="14888">MKKVALLLVDRKVPVYMVQTRGPGSEFSIPTMEGLSGAIGLIAFCTDDYGARTGIGYETYVELKHAHENGLRIIPVQLCDTFPPQPSKDIDGRGCQQNCVVLRQSIMRVQDIGMQNAEEVARQIETAWMAMRTD</sequence>
<keyword evidence="2" id="KW-1185">Reference proteome</keyword>
<dbReference type="Proteomes" id="UP000649617">
    <property type="component" value="Unassembled WGS sequence"/>
</dbReference>
<name>A0A812VKV9_SYMPI</name>
<dbReference type="AlphaFoldDB" id="A0A812VKV9"/>
<evidence type="ECO:0000313" key="2">
    <source>
        <dbReference type="Proteomes" id="UP000649617"/>
    </source>
</evidence>
<reference evidence="1" key="1">
    <citation type="submission" date="2021-02" db="EMBL/GenBank/DDBJ databases">
        <authorList>
            <person name="Dougan E. K."/>
            <person name="Rhodes N."/>
            <person name="Thang M."/>
            <person name="Chan C."/>
        </authorList>
    </citation>
    <scope>NUCLEOTIDE SEQUENCE</scope>
</reference>
<accession>A0A812VKV9</accession>
<proteinExistence type="predicted"/>
<protein>
    <submittedName>
        <fullName evidence="1">Uncharacterized protein</fullName>
    </submittedName>
</protein>
<organism evidence="1 2">
    <name type="scientific">Symbiodinium pilosum</name>
    <name type="common">Dinoflagellate</name>
    <dbReference type="NCBI Taxonomy" id="2952"/>
    <lineage>
        <taxon>Eukaryota</taxon>
        <taxon>Sar</taxon>
        <taxon>Alveolata</taxon>
        <taxon>Dinophyceae</taxon>
        <taxon>Suessiales</taxon>
        <taxon>Symbiodiniaceae</taxon>
        <taxon>Symbiodinium</taxon>
    </lineage>
</organism>
<dbReference type="EMBL" id="CAJNIZ010042592">
    <property type="protein sequence ID" value="CAE7627596.1"/>
    <property type="molecule type" value="Genomic_DNA"/>
</dbReference>